<feature type="compositionally biased region" description="Basic and acidic residues" evidence="1">
    <location>
        <begin position="41"/>
        <end position="54"/>
    </location>
</feature>
<reference evidence="2 3" key="1">
    <citation type="journal article" date="2021" name="BMC Biol.">
        <title>Horizontally acquired antibacterial genes associated with adaptive radiation of ladybird beetles.</title>
        <authorList>
            <person name="Li H.S."/>
            <person name="Tang X.F."/>
            <person name="Huang Y.H."/>
            <person name="Xu Z.Y."/>
            <person name="Chen M.L."/>
            <person name="Du X.Y."/>
            <person name="Qiu B.Y."/>
            <person name="Chen P.T."/>
            <person name="Zhang W."/>
            <person name="Slipinski A."/>
            <person name="Escalona H.E."/>
            <person name="Waterhouse R.M."/>
            <person name="Zwick A."/>
            <person name="Pang H."/>
        </authorList>
    </citation>
    <scope>NUCLEOTIDE SEQUENCE [LARGE SCALE GENOMIC DNA]</scope>
    <source>
        <strain evidence="2">SYSU2018</strain>
    </source>
</reference>
<keyword evidence="3" id="KW-1185">Reference proteome</keyword>
<feature type="non-terminal residue" evidence="2">
    <location>
        <position position="66"/>
    </location>
</feature>
<accession>A0ABD2NM70</accession>
<feature type="region of interest" description="Disordered" evidence="1">
    <location>
        <begin position="41"/>
        <end position="66"/>
    </location>
</feature>
<dbReference type="Proteomes" id="UP001516400">
    <property type="component" value="Unassembled WGS sequence"/>
</dbReference>
<sequence>MLENWTGNVLVGKSCDKLENKRERKCSMHFRNLVKYEEKQRSYVKNESRRKESFQYRLQTGNDKMK</sequence>
<comment type="caution">
    <text evidence="2">The sequence shown here is derived from an EMBL/GenBank/DDBJ whole genome shotgun (WGS) entry which is preliminary data.</text>
</comment>
<proteinExistence type="predicted"/>
<protein>
    <submittedName>
        <fullName evidence="2">Uncharacterized protein</fullName>
    </submittedName>
</protein>
<feature type="compositionally biased region" description="Polar residues" evidence="1">
    <location>
        <begin position="56"/>
        <end position="66"/>
    </location>
</feature>
<evidence type="ECO:0000256" key="1">
    <source>
        <dbReference type="SAM" id="MobiDB-lite"/>
    </source>
</evidence>
<organism evidence="2 3">
    <name type="scientific">Cryptolaemus montrouzieri</name>
    <dbReference type="NCBI Taxonomy" id="559131"/>
    <lineage>
        <taxon>Eukaryota</taxon>
        <taxon>Metazoa</taxon>
        <taxon>Ecdysozoa</taxon>
        <taxon>Arthropoda</taxon>
        <taxon>Hexapoda</taxon>
        <taxon>Insecta</taxon>
        <taxon>Pterygota</taxon>
        <taxon>Neoptera</taxon>
        <taxon>Endopterygota</taxon>
        <taxon>Coleoptera</taxon>
        <taxon>Polyphaga</taxon>
        <taxon>Cucujiformia</taxon>
        <taxon>Coccinelloidea</taxon>
        <taxon>Coccinellidae</taxon>
        <taxon>Scymninae</taxon>
        <taxon>Scymnini</taxon>
        <taxon>Cryptolaemus</taxon>
    </lineage>
</organism>
<dbReference type="EMBL" id="JABFTP020000124">
    <property type="protein sequence ID" value="KAL3279527.1"/>
    <property type="molecule type" value="Genomic_DNA"/>
</dbReference>
<evidence type="ECO:0000313" key="3">
    <source>
        <dbReference type="Proteomes" id="UP001516400"/>
    </source>
</evidence>
<dbReference type="AlphaFoldDB" id="A0ABD2NM70"/>
<evidence type="ECO:0000313" key="2">
    <source>
        <dbReference type="EMBL" id="KAL3279527.1"/>
    </source>
</evidence>
<gene>
    <name evidence="2" type="ORF">HHI36_017036</name>
</gene>
<name>A0ABD2NM70_9CUCU</name>